<keyword evidence="1" id="KW-0472">Membrane</keyword>
<feature type="transmembrane region" description="Helical" evidence="1">
    <location>
        <begin position="90"/>
        <end position="112"/>
    </location>
</feature>
<dbReference type="EMBL" id="JBHMDO010000033">
    <property type="protein sequence ID" value="MFB9328229.1"/>
    <property type="molecule type" value="Genomic_DNA"/>
</dbReference>
<protein>
    <submittedName>
        <fullName evidence="2">Uncharacterized protein</fullName>
    </submittedName>
</protein>
<organism evidence="2 3">
    <name type="scientific">Paenibacillus aurantiacus</name>
    <dbReference type="NCBI Taxonomy" id="1936118"/>
    <lineage>
        <taxon>Bacteria</taxon>
        <taxon>Bacillati</taxon>
        <taxon>Bacillota</taxon>
        <taxon>Bacilli</taxon>
        <taxon>Bacillales</taxon>
        <taxon>Paenibacillaceae</taxon>
        <taxon>Paenibacillus</taxon>
    </lineage>
</organism>
<name>A0ABV5KSM8_9BACL</name>
<keyword evidence="3" id="KW-1185">Reference proteome</keyword>
<feature type="transmembrane region" description="Helical" evidence="1">
    <location>
        <begin position="29"/>
        <end position="48"/>
    </location>
</feature>
<accession>A0ABV5KSM8</accession>
<proteinExistence type="predicted"/>
<sequence>MLGLVFMWTGLIVPWLTLFFLDGRIIRRYLPAALAVSLLNTVISQIAWHYDWWTIQRPMFVWSSAIDFPLVYGAFLIGTIWILAYSFHKWWVYAIVNLAIDAFFSFAMPAVLRAMKLIDVHISGWQLYGLLLLSAVLLYLFQLWYEGETAEISIGRGSRAGSRA</sequence>
<feature type="transmembrane region" description="Helical" evidence="1">
    <location>
        <begin position="124"/>
        <end position="145"/>
    </location>
</feature>
<keyword evidence="1" id="KW-0812">Transmembrane</keyword>
<evidence type="ECO:0000256" key="1">
    <source>
        <dbReference type="SAM" id="Phobius"/>
    </source>
</evidence>
<evidence type="ECO:0000313" key="2">
    <source>
        <dbReference type="EMBL" id="MFB9328229.1"/>
    </source>
</evidence>
<evidence type="ECO:0000313" key="3">
    <source>
        <dbReference type="Proteomes" id="UP001589747"/>
    </source>
</evidence>
<dbReference type="Proteomes" id="UP001589747">
    <property type="component" value="Unassembled WGS sequence"/>
</dbReference>
<keyword evidence="1" id="KW-1133">Transmembrane helix</keyword>
<gene>
    <name evidence="2" type="ORF">ACFFSY_20055</name>
</gene>
<feature type="transmembrane region" description="Helical" evidence="1">
    <location>
        <begin position="6"/>
        <end position="22"/>
    </location>
</feature>
<comment type="caution">
    <text evidence="2">The sequence shown here is derived from an EMBL/GenBank/DDBJ whole genome shotgun (WGS) entry which is preliminary data.</text>
</comment>
<dbReference type="RefSeq" id="WP_377497328.1">
    <property type="nucleotide sequence ID" value="NZ_JBHMDO010000033.1"/>
</dbReference>
<feature type="transmembrane region" description="Helical" evidence="1">
    <location>
        <begin position="60"/>
        <end position="83"/>
    </location>
</feature>
<reference evidence="2 3" key="1">
    <citation type="submission" date="2024-09" db="EMBL/GenBank/DDBJ databases">
        <authorList>
            <person name="Sun Q."/>
            <person name="Mori K."/>
        </authorList>
    </citation>
    <scope>NUCLEOTIDE SEQUENCE [LARGE SCALE GENOMIC DNA]</scope>
    <source>
        <strain evidence="2 3">TISTR 2452</strain>
    </source>
</reference>